<dbReference type="RefSeq" id="WP_015780413.1">
    <property type="nucleotide sequence ID" value="NC_013169.1"/>
</dbReference>
<evidence type="ECO:0000313" key="3">
    <source>
        <dbReference type="EMBL" id="ACV07487.1"/>
    </source>
</evidence>
<organism evidence="3 4">
    <name type="scientific">Kytococcus sedentarius (strain ATCC 14392 / DSM 20547 / JCM 11482 / CCUG 33030 / NBRC 15357 / NCTC 11040 / CCM 314 / 541)</name>
    <name type="common">Micrococcus sedentarius</name>
    <dbReference type="NCBI Taxonomy" id="478801"/>
    <lineage>
        <taxon>Bacteria</taxon>
        <taxon>Bacillati</taxon>
        <taxon>Actinomycetota</taxon>
        <taxon>Actinomycetes</taxon>
        <taxon>Micrococcales</taxon>
        <taxon>Kytococcaceae</taxon>
        <taxon>Kytococcus</taxon>
    </lineage>
</organism>
<feature type="compositionally biased region" description="Basic and acidic residues" evidence="1">
    <location>
        <begin position="75"/>
        <end position="89"/>
    </location>
</feature>
<evidence type="ECO:0000256" key="2">
    <source>
        <dbReference type="SAM" id="Phobius"/>
    </source>
</evidence>
<dbReference type="STRING" id="478801.Ksed_25240"/>
<keyword evidence="4" id="KW-1185">Reference proteome</keyword>
<dbReference type="HOGENOM" id="CLU_1494396_0_0_11"/>
<dbReference type="eggNOG" id="ENOG5033E48">
    <property type="taxonomic scope" value="Bacteria"/>
</dbReference>
<gene>
    <name evidence="3" type="ordered locus">Ksed_25240</name>
</gene>
<accession>C7NG78</accession>
<keyword evidence="2" id="KW-1133">Transmembrane helix</keyword>
<dbReference type="KEGG" id="kse:Ksed_25240"/>
<dbReference type="Proteomes" id="UP000006666">
    <property type="component" value="Chromosome"/>
</dbReference>
<dbReference type="AlphaFoldDB" id="C7NG78"/>
<feature type="transmembrane region" description="Helical" evidence="2">
    <location>
        <begin position="41"/>
        <end position="65"/>
    </location>
</feature>
<evidence type="ECO:0000313" key="4">
    <source>
        <dbReference type="Proteomes" id="UP000006666"/>
    </source>
</evidence>
<evidence type="ECO:0008006" key="5">
    <source>
        <dbReference type="Google" id="ProtNLM"/>
    </source>
</evidence>
<keyword evidence="2" id="KW-0472">Membrane</keyword>
<feature type="compositionally biased region" description="Basic and acidic residues" evidence="1">
    <location>
        <begin position="164"/>
        <end position="180"/>
    </location>
</feature>
<reference evidence="3 4" key="1">
    <citation type="journal article" date="2009" name="Stand. Genomic Sci.">
        <title>Complete genome sequence of Kytococcus sedentarius type strain (541).</title>
        <authorList>
            <person name="Sims D."/>
            <person name="Brettin T."/>
            <person name="Detter J.C."/>
            <person name="Han C."/>
            <person name="Lapidus A."/>
            <person name="Copeland A."/>
            <person name="Glavina Del Rio T."/>
            <person name="Nolan M."/>
            <person name="Chen F."/>
            <person name="Lucas S."/>
            <person name="Tice H."/>
            <person name="Cheng J.F."/>
            <person name="Bruce D."/>
            <person name="Goodwin L."/>
            <person name="Pitluck S."/>
            <person name="Ovchinnikova G."/>
            <person name="Pati A."/>
            <person name="Ivanova N."/>
            <person name="Mavrommatis K."/>
            <person name="Chen A."/>
            <person name="Palaniappan K."/>
            <person name="D'haeseleer P."/>
            <person name="Chain P."/>
            <person name="Bristow J."/>
            <person name="Eisen J.A."/>
            <person name="Markowitz V."/>
            <person name="Hugenholtz P."/>
            <person name="Schneider S."/>
            <person name="Goker M."/>
            <person name="Pukall R."/>
            <person name="Kyrpides N.C."/>
            <person name="Klenk H.P."/>
        </authorList>
    </citation>
    <scope>NUCLEOTIDE SEQUENCE [LARGE SCALE GENOMIC DNA]</scope>
    <source>
        <strain evidence="4">ATCC 14392 / DSM 20547 / JCM 11482 / CCUG 33030 / NBRC 15357 / NCTC 11040 / CCM 314 / 541</strain>
    </source>
</reference>
<protein>
    <recommendedName>
        <fullName evidence="5">Lipopolysaccharide assembly protein A domain-containing protein</fullName>
    </recommendedName>
</protein>
<keyword evidence="2" id="KW-0812">Transmembrane</keyword>
<feature type="region of interest" description="Disordered" evidence="1">
    <location>
        <begin position="70"/>
        <end position="180"/>
    </location>
</feature>
<name>C7NG78_KYTSD</name>
<proteinExistence type="predicted"/>
<dbReference type="EMBL" id="CP001686">
    <property type="protein sequence ID" value="ACV07487.1"/>
    <property type="molecule type" value="Genomic_DNA"/>
</dbReference>
<evidence type="ECO:0000256" key="1">
    <source>
        <dbReference type="SAM" id="MobiDB-lite"/>
    </source>
</evidence>
<sequence length="180" mass="19683">MLIIGLLILVLAVLFILYVVTGADGSTTIEALNVSTTMPVLTLFLSGMGALAAAGLGLWLMSLGLRSSAKRRKREKELEREAREARGQREAAVAGPADRGGLREDHVADRPADRDAAPRYEDHQAPGRDGLRGGDLRDDRPGRDEAPRYEDHQEPRPAQPGEPLRTDPRTDEDPYPRRGA</sequence>
<feature type="compositionally biased region" description="Basic and acidic residues" evidence="1">
    <location>
        <begin position="100"/>
        <end position="155"/>
    </location>
</feature>